<dbReference type="InterPro" id="IPR034113">
    <property type="entry name" value="SCP_GAPR1-like"/>
</dbReference>
<dbReference type="InterPro" id="IPR035940">
    <property type="entry name" value="CAP_sf"/>
</dbReference>
<dbReference type="GO" id="GO:0005576">
    <property type="term" value="C:extracellular region"/>
    <property type="evidence" value="ECO:0007669"/>
    <property type="project" value="InterPro"/>
</dbReference>
<dbReference type="FunFam" id="3.40.33.10:FF:000002">
    <property type="entry name" value="Golgi-associated plant pathogenesis-related protein 1"/>
    <property type="match status" value="1"/>
</dbReference>
<organism evidence="2 3">
    <name type="scientific">Aetokthonos hydrillicola Thurmond2011</name>
    <dbReference type="NCBI Taxonomy" id="2712845"/>
    <lineage>
        <taxon>Bacteria</taxon>
        <taxon>Bacillati</taxon>
        <taxon>Cyanobacteriota</taxon>
        <taxon>Cyanophyceae</taxon>
        <taxon>Nostocales</taxon>
        <taxon>Hapalosiphonaceae</taxon>
        <taxon>Aetokthonos</taxon>
    </lineage>
</organism>
<reference evidence="3" key="1">
    <citation type="journal article" date="2021" name="Science">
        <title>Hunting the eagle killer: A cyanobacterial neurotoxin causes vacuolar myelinopathy.</title>
        <authorList>
            <person name="Breinlinger S."/>
            <person name="Phillips T.J."/>
            <person name="Haram B.N."/>
            <person name="Mares J."/>
            <person name="Martinez Yerena J.A."/>
            <person name="Hrouzek P."/>
            <person name="Sobotka R."/>
            <person name="Henderson W.M."/>
            <person name="Schmieder P."/>
            <person name="Williams S.M."/>
            <person name="Lauderdale J.D."/>
            <person name="Wilde H.D."/>
            <person name="Gerrin W."/>
            <person name="Kust A."/>
            <person name="Washington J.W."/>
            <person name="Wagner C."/>
            <person name="Geier B."/>
            <person name="Liebeke M."/>
            <person name="Enke H."/>
            <person name="Niedermeyer T.H.J."/>
            <person name="Wilde S.B."/>
        </authorList>
    </citation>
    <scope>NUCLEOTIDE SEQUENCE [LARGE SCALE GENOMIC DNA]</scope>
    <source>
        <strain evidence="3">Thurmond2011</strain>
    </source>
</reference>
<feature type="domain" description="SCP" evidence="1">
    <location>
        <begin position="42"/>
        <end position="191"/>
    </location>
</feature>
<dbReference type="Gene3D" id="3.40.33.10">
    <property type="entry name" value="CAP"/>
    <property type="match status" value="1"/>
</dbReference>
<evidence type="ECO:0000313" key="3">
    <source>
        <dbReference type="Proteomes" id="UP000667802"/>
    </source>
</evidence>
<dbReference type="SUPFAM" id="SSF55797">
    <property type="entry name" value="PR-1-like"/>
    <property type="match status" value="1"/>
</dbReference>
<dbReference type="CDD" id="cd05382">
    <property type="entry name" value="CAP_GAPR1-like"/>
    <property type="match status" value="1"/>
</dbReference>
<evidence type="ECO:0000259" key="1">
    <source>
        <dbReference type="SMART" id="SM00198"/>
    </source>
</evidence>
<gene>
    <name evidence="2" type="ORF">G7B40_030280</name>
</gene>
<keyword evidence="3" id="KW-1185">Reference proteome</keyword>
<dbReference type="PRINTS" id="PR00837">
    <property type="entry name" value="V5TPXLIKE"/>
</dbReference>
<comment type="caution">
    <text evidence="2">The sequence shown here is derived from an EMBL/GenBank/DDBJ whole genome shotgun (WGS) entry which is preliminary data.</text>
</comment>
<dbReference type="SMART" id="SM00198">
    <property type="entry name" value="SCP"/>
    <property type="match status" value="1"/>
</dbReference>
<dbReference type="EMBL" id="JAALHA020000020">
    <property type="protein sequence ID" value="MDR9898813.1"/>
    <property type="molecule type" value="Genomic_DNA"/>
</dbReference>
<dbReference type="AlphaFoldDB" id="A0AAP5IFP8"/>
<accession>A0AAP5IFP8</accession>
<evidence type="ECO:0000313" key="2">
    <source>
        <dbReference type="EMBL" id="MDR9898813.1"/>
    </source>
</evidence>
<dbReference type="RefSeq" id="WP_208344745.1">
    <property type="nucleotide sequence ID" value="NZ_CAWQFN010000535.1"/>
</dbReference>
<name>A0AAP5IFP8_9CYAN</name>
<sequence length="201" mass="22273">MITRANQKRFLEITVSCLATIVPLGMFSNGIALGQTADQLTKFRSEALNEHNAKRALHPINPLTLAPETDELNAGSQQWAEHLLELGKLQHSSSQERNGAGENLYVVYTTRSYEADQVAKQAVDRWYGEITNYDYNNPTFSSATGHFTQVVWKNTTTLGCGYAEGAKTVNGITYNAYYTVCRYSPAGNVLGEFEDNVLPPK</sequence>
<dbReference type="InterPro" id="IPR001283">
    <property type="entry name" value="CRISP-related"/>
</dbReference>
<dbReference type="InterPro" id="IPR014044">
    <property type="entry name" value="CAP_dom"/>
</dbReference>
<dbReference type="Pfam" id="PF00188">
    <property type="entry name" value="CAP"/>
    <property type="match status" value="1"/>
</dbReference>
<dbReference type="PANTHER" id="PTHR10334">
    <property type="entry name" value="CYSTEINE-RICH SECRETORY PROTEIN-RELATED"/>
    <property type="match status" value="1"/>
</dbReference>
<dbReference type="Proteomes" id="UP000667802">
    <property type="component" value="Unassembled WGS sequence"/>
</dbReference>
<proteinExistence type="predicted"/>
<dbReference type="InterPro" id="IPR018244">
    <property type="entry name" value="Allrgn_V5/Tpx1_CS"/>
</dbReference>
<dbReference type="PROSITE" id="PS01009">
    <property type="entry name" value="CRISP_1"/>
    <property type="match status" value="1"/>
</dbReference>
<protein>
    <submittedName>
        <fullName evidence="2">CAP family protein</fullName>
    </submittedName>
</protein>